<dbReference type="InterPro" id="IPR000719">
    <property type="entry name" value="Prot_kinase_dom"/>
</dbReference>
<keyword evidence="2" id="KW-0067">ATP-binding</keyword>
<feature type="region of interest" description="Disordered" evidence="3">
    <location>
        <begin position="1024"/>
        <end position="1049"/>
    </location>
</feature>
<dbReference type="Gene3D" id="3.30.200.20">
    <property type="entry name" value="Phosphorylase Kinase, domain 1"/>
    <property type="match status" value="1"/>
</dbReference>
<evidence type="ECO:0000313" key="5">
    <source>
        <dbReference type="EMBL" id="TPX11058.1"/>
    </source>
</evidence>
<dbReference type="InParanoid" id="A0A507B2B8"/>
<dbReference type="Pfam" id="PF24883">
    <property type="entry name" value="NPHP3_N"/>
    <property type="match status" value="1"/>
</dbReference>
<dbReference type="Proteomes" id="UP000319257">
    <property type="component" value="Unassembled WGS sequence"/>
</dbReference>
<keyword evidence="1" id="KW-0677">Repeat</keyword>
<dbReference type="InterPro" id="IPR056693">
    <property type="entry name" value="DUF7791"/>
</dbReference>
<dbReference type="OrthoDB" id="443402at2759"/>
<organism evidence="5 6">
    <name type="scientific">Thyridium curvatum</name>
    <dbReference type="NCBI Taxonomy" id="1093900"/>
    <lineage>
        <taxon>Eukaryota</taxon>
        <taxon>Fungi</taxon>
        <taxon>Dikarya</taxon>
        <taxon>Ascomycota</taxon>
        <taxon>Pezizomycotina</taxon>
        <taxon>Sordariomycetes</taxon>
        <taxon>Sordariomycetidae</taxon>
        <taxon>Thyridiales</taxon>
        <taxon>Thyridiaceae</taxon>
        <taxon>Thyridium</taxon>
    </lineage>
</organism>
<evidence type="ECO:0000256" key="1">
    <source>
        <dbReference type="ARBA" id="ARBA00022737"/>
    </source>
</evidence>
<dbReference type="SUPFAM" id="SSF52540">
    <property type="entry name" value="P-loop containing nucleoside triphosphate hydrolases"/>
    <property type="match status" value="1"/>
</dbReference>
<dbReference type="InterPro" id="IPR027417">
    <property type="entry name" value="P-loop_NTPase"/>
</dbReference>
<reference evidence="5 6" key="1">
    <citation type="submission" date="2019-06" db="EMBL/GenBank/DDBJ databases">
        <title>Draft genome sequence of the filamentous fungus Phialemoniopsis curvata isolated from diesel fuel.</title>
        <authorList>
            <person name="Varaljay V.A."/>
            <person name="Lyon W.J."/>
            <person name="Crouch A.L."/>
            <person name="Drake C.E."/>
            <person name="Hollomon J.M."/>
            <person name="Nadeau L.J."/>
            <person name="Nunn H.S."/>
            <person name="Stevenson B.S."/>
            <person name="Bojanowski C.L."/>
            <person name="Crookes-Goodson W.J."/>
        </authorList>
    </citation>
    <scope>NUCLEOTIDE SEQUENCE [LARGE SCALE GENOMIC DNA]</scope>
    <source>
        <strain evidence="5 6">D216</strain>
    </source>
</reference>
<sequence length="1563" mass="175863">MEPLSAVGLASSIAQFLDFGVKVFNATKEISKNGSDASVIHLTKLSTDLDELSTSLVDHYHPFEQRPLSEEERGLIEVAQQCRGISDEVQEYIAGLVLRPEDEDDKQSQEGEPYFTGTGVSKDDEIGENNIGSELRVAKERLRARLNRSKIALKTIWKKSDIEELRKRQADFRSQLALRLLFVLNSYQIRQTSTLEDIRGKSNEIIEAIVLHSLGNNANSDASAAILTTRGGAQPTILLPASTSHLSKFQQNSKGKCDFEGDESSQYQSAMSFTNEGSTAPAGYSTHIPGNCSRLILNALHFRSIDQRQEAISHVHQKTFDWILEPKGTGSHDGLLEWLSQGSGLFWVSGKAGSGKSSLFKFLVGEDRFYNAVRTWASSGGNAQLCLGTFYFWYAGTTLQKSHEGLLRGLLYQILSARPGLELQIFPQLCRHILTGRVQSQPDLTEVELRNAFGRLVDVIPDDMRICFVIDGLDEYTGELNGLCDLFNRVTQSSSVKILLSSRPIPVSCERFALCPQLCLQDLTRPDILKYVEDHLCNNNILQSMEEVECGITHKLVNIITERACGVFLWVVLVVRIITQRLQNYDNVSELLEEIDNLPADLEQLYDRMLSDIDAKYRVQCSKYLQLAILSFSFSDNHSMTAVQMYFAEDEDYERILSTPMKPLSRKRIKWIDKSVEGRLRSRCCGLLELHGPYVELLHRTVVEFLQLGSNWQKIQALTRNTKFNPEQALLYSTLAEIQVAHCQIDPPGSVVRGERKDELDLCLAKLFIYEAKISHSLRQKFYKKYLPALDRVLPQLGPYDPSAGSPERDALVEQSCDQACSRLRLDDEERLFMRCALSSPGWYLSPLRVLHRESQQDALWSTRLLIHFVETKDGLIRRRILDALRIVDFCVLAPEDLRANLRSLFTDRWHGCRVVTSWEFVLRYVLAITTSWSPPDFFSFQDPQVVLSILCLVQSMLASGADVNCSIAGYHATVLLTKLVSSVQFHVQLSASDHGAYMEEISSVCDKIAEYVHLRKDLAGSNVQVPQPAEGTRRDPSHGNSIPQPGKMPRFRIKANLLCLFNTIKGWKQVKFVAFRSPYFGPSPQAQPVVIDRRCHHNNMALATPPPKDPVLEKDFRFVALGTPCEWAESYHPQGLHPVHFGDVLHGRYQVIRKLGNGSFATAWLALDSTSASRYVALKIQVAGLDEGRQREIALLLASQAPHDQSSRYLVTLLDSFTHKGPNGSHSCLVLEAMGPSVSSILNAPQQIYDPLNPPVRRFPTDRVKRILRQVLQGLGFLHRNGVVHADLQSGNMLFAIKDLAAVDAESLRQTPENSQVDFLERVDGQADLWAPKYLAVAMPLSDYVLEGDDELVKITDLGGAFFESEPPQTVVTPTPLRSPESILGCPLGKGIDVWSFGCLLFEFLTGMPLFQVPTVMRKDETIHDDHLILLTDIIGPLPGPLLSRWSRANLYYGPNGERLEVRPDDFETYDASEGASDGYRSGDDEDYDEFLDDGMEDYSVPEIGPPKPFDPLEAYFRTHKPPEIDEEEEKVIVSMLRHIFRYDPSERPSVADLLKHRWFVT</sequence>
<feature type="region of interest" description="Disordered" evidence="3">
    <location>
        <begin position="101"/>
        <end position="127"/>
    </location>
</feature>
<dbReference type="GO" id="GO:0004672">
    <property type="term" value="F:protein kinase activity"/>
    <property type="evidence" value="ECO:0007669"/>
    <property type="project" value="InterPro"/>
</dbReference>
<dbReference type="EMBL" id="SKBQ01000050">
    <property type="protein sequence ID" value="TPX11058.1"/>
    <property type="molecule type" value="Genomic_DNA"/>
</dbReference>
<evidence type="ECO:0000256" key="3">
    <source>
        <dbReference type="SAM" id="MobiDB-lite"/>
    </source>
</evidence>
<dbReference type="Pfam" id="PF25053">
    <property type="entry name" value="DUF7791"/>
    <property type="match status" value="1"/>
</dbReference>
<feature type="domain" description="Protein kinase" evidence="4">
    <location>
        <begin position="1150"/>
        <end position="1561"/>
    </location>
</feature>
<dbReference type="RefSeq" id="XP_030992769.1">
    <property type="nucleotide sequence ID" value="XM_031142716.1"/>
</dbReference>
<comment type="caution">
    <text evidence="5">The sequence shown here is derived from an EMBL/GenBank/DDBJ whole genome shotgun (WGS) entry which is preliminary data.</text>
</comment>
<dbReference type="PANTHER" id="PTHR10039">
    <property type="entry name" value="AMELOGENIN"/>
    <property type="match status" value="1"/>
</dbReference>
<keyword evidence="2" id="KW-0547">Nucleotide-binding</keyword>
<dbReference type="InterPro" id="IPR056884">
    <property type="entry name" value="NPHP3-like_N"/>
</dbReference>
<dbReference type="InterPro" id="IPR017441">
    <property type="entry name" value="Protein_kinase_ATP_BS"/>
</dbReference>
<gene>
    <name evidence="5" type="ORF">E0L32_007919</name>
</gene>
<feature type="binding site" evidence="2">
    <location>
        <position position="1180"/>
    </location>
    <ligand>
        <name>ATP</name>
        <dbReference type="ChEBI" id="CHEBI:30616"/>
    </ligand>
</feature>
<dbReference type="STRING" id="1093900.A0A507B2B8"/>
<dbReference type="InterPro" id="IPR011009">
    <property type="entry name" value="Kinase-like_dom_sf"/>
</dbReference>
<dbReference type="Gene3D" id="1.10.510.10">
    <property type="entry name" value="Transferase(Phosphotransferase) domain 1"/>
    <property type="match status" value="1"/>
</dbReference>
<evidence type="ECO:0000256" key="2">
    <source>
        <dbReference type="PROSITE-ProRule" id="PRU10141"/>
    </source>
</evidence>
<evidence type="ECO:0000313" key="6">
    <source>
        <dbReference type="Proteomes" id="UP000319257"/>
    </source>
</evidence>
<protein>
    <recommendedName>
        <fullName evidence="4">Protein kinase domain-containing protein</fullName>
    </recommendedName>
</protein>
<dbReference type="GeneID" id="41975366"/>
<accession>A0A507B2B8</accession>
<dbReference type="Pfam" id="PF00069">
    <property type="entry name" value="Pkinase"/>
    <property type="match status" value="1"/>
</dbReference>
<dbReference type="PANTHER" id="PTHR10039:SF5">
    <property type="entry name" value="NACHT DOMAIN-CONTAINING PROTEIN"/>
    <property type="match status" value="1"/>
</dbReference>
<keyword evidence="6" id="KW-1185">Reference proteome</keyword>
<evidence type="ECO:0000259" key="4">
    <source>
        <dbReference type="PROSITE" id="PS50011"/>
    </source>
</evidence>
<dbReference type="GO" id="GO:0005524">
    <property type="term" value="F:ATP binding"/>
    <property type="evidence" value="ECO:0007669"/>
    <property type="project" value="UniProtKB-UniRule"/>
</dbReference>
<dbReference type="SUPFAM" id="SSF56112">
    <property type="entry name" value="Protein kinase-like (PK-like)"/>
    <property type="match status" value="1"/>
</dbReference>
<proteinExistence type="predicted"/>
<dbReference type="PROSITE" id="PS00107">
    <property type="entry name" value="PROTEIN_KINASE_ATP"/>
    <property type="match status" value="1"/>
</dbReference>
<dbReference type="PROSITE" id="PS50011">
    <property type="entry name" value="PROTEIN_KINASE_DOM"/>
    <property type="match status" value="1"/>
</dbReference>
<name>A0A507B2B8_9PEZI</name>